<dbReference type="SUPFAM" id="SSF56672">
    <property type="entry name" value="DNA/RNA polymerases"/>
    <property type="match status" value="1"/>
</dbReference>
<dbReference type="PANTHER" id="PTHR33064:SF37">
    <property type="entry name" value="RIBONUCLEASE H"/>
    <property type="match status" value="1"/>
</dbReference>
<evidence type="ECO:0000313" key="2">
    <source>
        <dbReference type="EMBL" id="GJS50990.1"/>
    </source>
</evidence>
<evidence type="ECO:0000313" key="3">
    <source>
        <dbReference type="Proteomes" id="UP001151760"/>
    </source>
</evidence>
<dbReference type="Pfam" id="PF17919">
    <property type="entry name" value="RT_RNaseH_2"/>
    <property type="match status" value="1"/>
</dbReference>
<keyword evidence="2" id="KW-0548">Nucleotidyltransferase</keyword>
<keyword evidence="3" id="KW-1185">Reference proteome</keyword>
<sequence length="138" mass="15360">MQEVMFLGYKVNAEGLKVCPDKADAVLSLPSLGCLKDEAEVAFKHIKKLIAELPMLTAPKENEELIIYLAAAKEAISVVLMTERGGKQFPVYFVSRALRGPETKDINKGQILADFIVERPDEEFPDELMAEPEELPEP</sequence>
<comment type="caution">
    <text evidence="2">The sequence shown here is derived from an EMBL/GenBank/DDBJ whole genome shotgun (WGS) entry which is preliminary data.</text>
</comment>
<gene>
    <name evidence="2" type="ORF">Tco_0624352</name>
</gene>
<keyword evidence="2" id="KW-0695">RNA-directed DNA polymerase</keyword>
<dbReference type="GO" id="GO:0003964">
    <property type="term" value="F:RNA-directed DNA polymerase activity"/>
    <property type="evidence" value="ECO:0007669"/>
    <property type="project" value="UniProtKB-KW"/>
</dbReference>
<feature type="domain" description="Reverse transcriptase/retrotransposon-derived protein RNase H-like" evidence="1">
    <location>
        <begin position="36"/>
        <end position="104"/>
    </location>
</feature>
<organism evidence="2 3">
    <name type="scientific">Tanacetum coccineum</name>
    <dbReference type="NCBI Taxonomy" id="301880"/>
    <lineage>
        <taxon>Eukaryota</taxon>
        <taxon>Viridiplantae</taxon>
        <taxon>Streptophyta</taxon>
        <taxon>Embryophyta</taxon>
        <taxon>Tracheophyta</taxon>
        <taxon>Spermatophyta</taxon>
        <taxon>Magnoliopsida</taxon>
        <taxon>eudicotyledons</taxon>
        <taxon>Gunneridae</taxon>
        <taxon>Pentapetalae</taxon>
        <taxon>asterids</taxon>
        <taxon>campanulids</taxon>
        <taxon>Asterales</taxon>
        <taxon>Asteraceae</taxon>
        <taxon>Asteroideae</taxon>
        <taxon>Anthemideae</taxon>
        <taxon>Anthemidinae</taxon>
        <taxon>Tanacetum</taxon>
    </lineage>
</organism>
<reference evidence="2" key="2">
    <citation type="submission" date="2022-01" db="EMBL/GenBank/DDBJ databases">
        <authorList>
            <person name="Yamashiro T."/>
            <person name="Shiraishi A."/>
            <person name="Satake H."/>
            <person name="Nakayama K."/>
        </authorList>
    </citation>
    <scope>NUCLEOTIDE SEQUENCE</scope>
</reference>
<dbReference type="EMBL" id="BQNB010008554">
    <property type="protein sequence ID" value="GJS50990.1"/>
    <property type="molecule type" value="Genomic_DNA"/>
</dbReference>
<name>A0ABQ4WDQ2_9ASTR</name>
<proteinExistence type="predicted"/>
<keyword evidence="2" id="KW-0808">Transferase</keyword>
<dbReference type="InterPro" id="IPR041577">
    <property type="entry name" value="RT_RNaseH_2"/>
</dbReference>
<protein>
    <submittedName>
        <fullName evidence="2">Reverse transcriptase domain-containing protein</fullName>
    </submittedName>
</protein>
<reference evidence="2" key="1">
    <citation type="journal article" date="2022" name="Int. J. Mol. Sci.">
        <title>Draft Genome of Tanacetum Coccineum: Genomic Comparison of Closely Related Tanacetum-Family Plants.</title>
        <authorList>
            <person name="Yamashiro T."/>
            <person name="Shiraishi A."/>
            <person name="Nakayama K."/>
            <person name="Satake H."/>
        </authorList>
    </citation>
    <scope>NUCLEOTIDE SEQUENCE</scope>
</reference>
<evidence type="ECO:0000259" key="1">
    <source>
        <dbReference type="Pfam" id="PF17919"/>
    </source>
</evidence>
<dbReference type="InterPro" id="IPR051320">
    <property type="entry name" value="Viral_Replic_Matur_Polypro"/>
</dbReference>
<accession>A0ABQ4WDQ2</accession>
<dbReference type="Proteomes" id="UP001151760">
    <property type="component" value="Unassembled WGS sequence"/>
</dbReference>
<dbReference type="InterPro" id="IPR043502">
    <property type="entry name" value="DNA/RNA_pol_sf"/>
</dbReference>
<dbReference type="PANTHER" id="PTHR33064">
    <property type="entry name" value="POL PROTEIN"/>
    <property type="match status" value="1"/>
</dbReference>